<dbReference type="InterPro" id="IPR036390">
    <property type="entry name" value="WH_DNA-bd_sf"/>
</dbReference>
<dbReference type="InterPro" id="IPR051534">
    <property type="entry name" value="CBASS_pafABC_assoc_protein"/>
</dbReference>
<dbReference type="InterPro" id="IPR036388">
    <property type="entry name" value="WH-like_DNA-bd_sf"/>
</dbReference>
<evidence type="ECO:0000259" key="1">
    <source>
        <dbReference type="Pfam" id="PF08279"/>
    </source>
</evidence>
<reference evidence="3 4" key="1">
    <citation type="journal article" date="2016" name="Antonie Van Leeuwenhoek">
        <title>Dongia soli sp. nov., isolated from soil from Dokdo, Korea.</title>
        <authorList>
            <person name="Kim D.U."/>
            <person name="Lee H."/>
            <person name="Kim H."/>
            <person name="Kim S.G."/>
            <person name="Ka J.O."/>
        </authorList>
    </citation>
    <scope>NUCLEOTIDE SEQUENCE [LARGE SCALE GENOMIC DNA]</scope>
    <source>
        <strain evidence="3 4">D78</strain>
    </source>
</reference>
<comment type="caution">
    <text evidence="3">The sequence shown here is derived from an EMBL/GenBank/DDBJ whole genome shotgun (WGS) entry which is preliminary data.</text>
</comment>
<evidence type="ECO:0000313" key="4">
    <source>
        <dbReference type="Proteomes" id="UP001279642"/>
    </source>
</evidence>
<dbReference type="InterPro" id="IPR026881">
    <property type="entry name" value="WYL_dom"/>
</dbReference>
<dbReference type="Pfam" id="PF13280">
    <property type="entry name" value="WYL"/>
    <property type="match status" value="1"/>
</dbReference>
<feature type="domain" description="WYL" evidence="2">
    <location>
        <begin position="138"/>
        <end position="201"/>
    </location>
</feature>
<dbReference type="Pfam" id="PF08279">
    <property type="entry name" value="HTH_11"/>
    <property type="match status" value="1"/>
</dbReference>
<evidence type="ECO:0000259" key="2">
    <source>
        <dbReference type="Pfam" id="PF13280"/>
    </source>
</evidence>
<sequence>MRRADRLFDIIQALRVAKAPLTAAELATQLEVTVRTVYRDIATLQARRVPIEGAAGLGYMLRQGFDLPPLMFTLDEIDAILVGAQLIQRTGDPGLQAAARSVLSKVTVALPDHLRHHLDVPPIYVSPFGASVPSSIDLNDVRQAIRSRQKMAIDYIDGDGVETKRIIWPLAVAYFIEATLVCGWCELRQDYRHFRADRIKSGQLLGETYPADDGRLLQDWLTQVGQPQPERMRESSGGKK</sequence>
<feature type="domain" description="Helix-turn-helix type 11" evidence="1">
    <location>
        <begin position="6"/>
        <end position="59"/>
    </location>
</feature>
<organism evidence="3 4">
    <name type="scientific">Dongia soli</name>
    <dbReference type="NCBI Taxonomy" id="600628"/>
    <lineage>
        <taxon>Bacteria</taxon>
        <taxon>Pseudomonadati</taxon>
        <taxon>Pseudomonadota</taxon>
        <taxon>Alphaproteobacteria</taxon>
        <taxon>Rhodospirillales</taxon>
        <taxon>Dongiaceae</taxon>
        <taxon>Dongia</taxon>
    </lineage>
</organism>
<dbReference type="RefSeq" id="WP_320506448.1">
    <property type="nucleotide sequence ID" value="NZ_JAXCLW010000001.1"/>
</dbReference>
<dbReference type="SUPFAM" id="SSF46785">
    <property type="entry name" value="Winged helix' DNA-binding domain"/>
    <property type="match status" value="1"/>
</dbReference>
<proteinExistence type="predicted"/>
<gene>
    <name evidence="3" type="ORF">SMD27_00855</name>
</gene>
<name>A0ABU5E4Y8_9PROT</name>
<evidence type="ECO:0000313" key="3">
    <source>
        <dbReference type="EMBL" id="MDY0881380.1"/>
    </source>
</evidence>
<dbReference type="Gene3D" id="1.10.10.10">
    <property type="entry name" value="Winged helix-like DNA-binding domain superfamily/Winged helix DNA-binding domain"/>
    <property type="match status" value="1"/>
</dbReference>
<dbReference type="Proteomes" id="UP001279642">
    <property type="component" value="Unassembled WGS sequence"/>
</dbReference>
<keyword evidence="4" id="KW-1185">Reference proteome</keyword>
<dbReference type="PANTHER" id="PTHR34580:SF3">
    <property type="entry name" value="PROTEIN PAFB"/>
    <property type="match status" value="1"/>
</dbReference>
<dbReference type="EMBL" id="JAXCLW010000001">
    <property type="protein sequence ID" value="MDY0881380.1"/>
    <property type="molecule type" value="Genomic_DNA"/>
</dbReference>
<dbReference type="PROSITE" id="PS52050">
    <property type="entry name" value="WYL"/>
    <property type="match status" value="1"/>
</dbReference>
<dbReference type="PANTHER" id="PTHR34580">
    <property type="match status" value="1"/>
</dbReference>
<dbReference type="InterPro" id="IPR013196">
    <property type="entry name" value="HTH_11"/>
</dbReference>
<accession>A0ABU5E4Y8</accession>
<protein>
    <submittedName>
        <fullName evidence="3">YafY family protein</fullName>
    </submittedName>
</protein>